<organism evidence="4 5">
    <name type="scientific">Domibacillus antri</name>
    <dbReference type="NCBI Taxonomy" id="1714264"/>
    <lineage>
        <taxon>Bacteria</taxon>
        <taxon>Bacillati</taxon>
        <taxon>Bacillota</taxon>
        <taxon>Bacilli</taxon>
        <taxon>Bacillales</taxon>
        <taxon>Bacillaceae</taxon>
        <taxon>Domibacillus</taxon>
    </lineage>
</organism>
<dbReference type="RefSeq" id="WP_075399183.1">
    <property type="nucleotide sequence ID" value="NZ_MSDU01000031.1"/>
</dbReference>
<dbReference type="InterPro" id="IPR050197">
    <property type="entry name" value="Aldolase_class_II_sugar_metab"/>
</dbReference>
<name>A0A1Q8Q387_9BACI</name>
<sequence>MGELREQAIQELVKANKILYSEKVLFEAFGHISVRNPENPNEFFLSRSLAPMSVEQDDIFTYDLEGNCLTESEKKSYAERVIHSEIYKHNPDVHSVCHNHAQALMPFTVLDIPYKPLSHYGAMFYEGVPVYDDYDVSDGMLIRNKEEGERVARCLGQKRAILLRGHGVIVTGESLRKCVMNSIFMVIDAENQYNALKLGQPKYLSYEEARTCDKKTWNMDISQERAWNFWCSKLELNKK</sequence>
<dbReference type="STRING" id="1714264.BTO30_13165"/>
<dbReference type="GO" id="GO:0019323">
    <property type="term" value="P:pentose catabolic process"/>
    <property type="evidence" value="ECO:0007669"/>
    <property type="project" value="TreeGrafter"/>
</dbReference>
<accession>A0A1Q8Q387</accession>
<evidence type="ECO:0000256" key="1">
    <source>
        <dbReference type="ARBA" id="ARBA00022723"/>
    </source>
</evidence>
<keyword evidence="2" id="KW-0456">Lyase</keyword>
<evidence type="ECO:0000313" key="5">
    <source>
        <dbReference type="Proteomes" id="UP000185568"/>
    </source>
</evidence>
<proteinExistence type="predicted"/>
<comment type="caution">
    <text evidence="4">The sequence shown here is derived from an EMBL/GenBank/DDBJ whole genome shotgun (WGS) entry which is preliminary data.</text>
</comment>
<evidence type="ECO:0000256" key="2">
    <source>
        <dbReference type="ARBA" id="ARBA00023239"/>
    </source>
</evidence>
<feature type="domain" description="Class II aldolase/adducin N-terminal" evidence="3">
    <location>
        <begin position="10"/>
        <end position="193"/>
    </location>
</feature>
<evidence type="ECO:0000259" key="3">
    <source>
        <dbReference type="SMART" id="SM01007"/>
    </source>
</evidence>
<dbReference type="Pfam" id="PF00596">
    <property type="entry name" value="Aldolase_II"/>
    <property type="match status" value="1"/>
</dbReference>
<dbReference type="PANTHER" id="PTHR22789">
    <property type="entry name" value="FUCULOSE PHOSPHATE ALDOLASE"/>
    <property type="match status" value="1"/>
</dbReference>
<dbReference type="PANTHER" id="PTHR22789:SF0">
    <property type="entry name" value="3-OXO-TETRONATE 4-PHOSPHATE DECARBOXYLASE-RELATED"/>
    <property type="match status" value="1"/>
</dbReference>
<dbReference type="EMBL" id="MSDU01000031">
    <property type="protein sequence ID" value="OLN21800.1"/>
    <property type="molecule type" value="Genomic_DNA"/>
</dbReference>
<dbReference type="Gene3D" id="3.40.225.10">
    <property type="entry name" value="Class II aldolase/adducin N-terminal domain"/>
    <property type="match status" value="1"/>
</dbReference>
<dbReference type="Proteomes" id="UP000185568">
    <property type="component" value="Unassembled WGS sequence"/>
</dbReference>
<dbReference type="GO" id="GO:0016832">
    <property type="term" value="F:aldehyde-lyase activity"/>
    <property type="evidence" value="ECO:0007669"/>
    <property type="project" value="TreeGrafter"/>
</dbReference>
<keyword evidence="5" id="KW-1185">Reference proteome</keyword>
<protein>
    <recommendedName>
        <fullName evidence="3">Class II aldolase/adducin N-terminal domain-containing protein</fullName>
    </recommendedName>
</protein>
<reference evidence="4 5" key="1">
    <citation type="submission" date="2016-12" db="EMBL/GenBank/DDBJ databases">
        <title>Domibacillus antri genome sequencing.</title>
        <authorList>
            <person name="Verma A."/>
            <person name="Krishnamurthi S."/>
        </authorList>
    </citation>
    <scope>NUCLEOTIDE SEQUENCE [LARGE SCALE GENOMIC DNA]</scope>
    <source>
        <strain evidence="4 5">XD80</strain>
    </source>
</reference>
<gene>
    <name evidence="4" type="ORF">BTO30_13165</name>
</gene>
<dbReference type="GO" id="GO:0005829">
    <property type="term" value="C:cytosol"/>
    <property type="evidence" value="ECO:0007669"/>
    <property type="project" value="TreeGrafter"/>
</dbReference>
<evidence type="ECO:0000313" key="4">
    <source>
        <dbReference type="EMBL" id="OLN21800.1"/>
    </source>
</evidence>
<dbReference type="InterPro" id="IPR001303">
    <property type="entry name" value="Aldolase_II/adducin_N"/>
</dbReference>
<dbReference type="SMART" id="SM01007">
    <property type="entry name" value="Aldolase_II"/>
    <property type="match status" value="1"/>
</dbReference>
<keyword evidence="1" id="KW-0479">Metal-binding</keyword>
<dbReference type="InterPro" id="IPR036409">
    <property type="entry name" value="Aldolase_II/adducin_N_sf"/>
</dbReference>
<dbReference type="OrthoDB" id="9794581at2"/>
<dbReference type="AlphaFoldDB" id="A0A1Q8Q387"/>
<dbReference type="GO" id="GO:0046872">
    <property type="term" value="F:metal ion binding"/>
    <property type="evidence" value="ECO:0007669"/>
    <property type="project" value="UniProtKB-KW"/>
</dbReference>
<dbReference type="SUPFAM" id="SSF53639">
    <property type="entry name" value="AraD/HMP-PK domain-like"/>
    <property type="match status" value="1"/>
</dbReference>